<reference evidence="3" key="1">
    <citation type="submission" date="2016-10" db="EMBL/GenBank/DDBJ databases">
        <authorList>
            <person name="Varghese N."/>
            <person name="Submissions S."/>
        </authorList>
    </citation>
    <scope>NUCLEOTIDE SEQUENCE [LARGE SCALE GENOMIC DNA]</scope>
    <source>
        <strain evidence="3">CGMCC 4.3525</strain>
    </source>
</reference>
<name>A0A1H9RSX1_9PSEU</name>
<evidence type="ECO:0000313" key="3">
    <source>
        <dbReference type="Proteomes" id="UP000199352"/>
    </source>
</evidence>
<evidence type="ECO:0000313" key="2">
    <source>
        <dbReference type="EMBL" id="SER75892.1"/>
    </source>
</evidence>
<keyword evidence="1" id="KW-0472">Membrane</keyword>
<evidence type="ECO:0000256" key="1">
    <source>
        <dbReference type="SAM" id="Phobius"/>
    </source>
</evidence>
<dbReference type="OrthoDB" id="106589at2"/>
<proteinExistence type="predicted"/>
<dbReference type="STRING" id="402600.SAMN05216188_11543"/>
<dbReference type="Proteomes" id="UP000199352">
    <property type="component" value="Unassembled WGS sequence"/>
</dbReference>
<keyword evidence="1" id="KW-0812">Transmembrane</keyword>
<gene>
    <name evidence="2" type="ORF">SAMN05216188_11543</name>
</gene>
<protein>
    <submittedName>
        <fullName evidence="2">Uncharacterized protein</fullName>
    </submittedName>
</protein>
<keyword evidence="1" id="KW-1133">Transmembrane helix</keyword>
<organism evidence="2 3">
    <name type="scientific">Lentzea xinjiangensis</name>
    <dbReference type="NCBI Taxonomy" id="402600"/>
    <lineage>
        <taxon>Bacteria</taxon>
        <taxon>Bacillati</taxon>
        <taxon>Actinomycetota</taxon>
        <taxon>Actinomycetes</taxon>
        <taxon>Pseudonocardiales</taxon>
        <taxon>Pseudonocardiaceae</taxon>
        <taxon>Lentzea</taxon>
    </lineage>
</organism>
<sequence length="70" mass="8032">MESPVWWVKNDRIGRSRLFLLAFAILCVLGAAVVGWPSWTNALMILVPSVVVFIGDYLFWRVDLRRAKNP</sequence>
<feature type="transmembrane region" description="Helical" evidence="1">
    <location>
        <begin position="18"/>
        <end position="36"/>
    </location>
</feature>
<dbReference type="EMBL" id="FOFR01000015">
    <property type="protein sequence ID" value="SER75892.1"/>
    <property type="molecule type" value="Genomic_DNA"/>
</dbReference>
<dbReference type="RefSeq" id="WP_143116264.1">
    <property type="nucleotide sequence ID" value="NZ_FOFR01000015.1"/>
</dbReference>
<keyword evidence="3" id="KW-1185">Reference proteome</keyword>
<feature type="transmembrane region" description="Helical" evidence="1">
    <location>
        <begin position="42"/>
        <end position="60"/>
    </location>
</feature>
<accession>A0A1H9RSX1</accession>
<dbReference type="AlphaFoldDB" id="A0A1H9RSX1"/>